<dbReference type="Proteomes" id="UP000076532">
    <property type="component" value="Unassembled WGS sequence"/>
</dbReference>
<feature type="non-terminal residue" evidence="2">
    <location>
        <position position="1"/>
    </location>
</feature>
<dbReference type="EMBL" id="KV417491">
    <property type="protein sequence ID" value="KZP31107.1"/>
    <property type="molecule type" value="Genomic_DNA"/>
</dbReference>
<reference evidence="2 4" key="1">
    <citation type="journal article" date="2016" name="Mol. Biol. Evol.">
        <title>Comparative Genomics of Early-Diverging Mushroom-Forming Fungi Provides Insights into the Origins of Lignocellulose Decay Capabilities.</title>
        <authorList>
            <person name="Nagy L.G."/>
            <person name="Riley R."/>
            <person name="Tritt A."/>
            <person name="Adam C."/>
            <person name="Daum C."/>
            <person name="Floudas D."/>
            <person name="Sun H."/>
            <person name="Yadav J.S."/>
            <person name="Pangilinan J."/>
            <person name="Larsson K.H."/>
            <person name="Matsuura K."/>
            <person name="Barry K."/>
            <person name="Labutti K."/>
            <person name="Kuo R."/>
            <person name="Ohm R.A."/>
            <person name="Bhattacharya S.S."/>
            <person name="Shirouzu T."/>
            <person name="Yoshinaga Y."/>
            <person name="Martin F.M."/>
            <person name="Grigoriev I.V."/>
            <person name="Hibbett D.S."/>
        </authorList>
    </citation>
    <scope>NUCLEOTIDE SEQUENCE [LARGE SCALE GENOMIC DNA]</scope>
    <source>
        <strain evidence="2 4">CBS 109695</strain>
    </source>
</reference>
<evidence type="ECO:0000313" key="1">
    <source>
        <dbReference type="EMBL" id="KZP08160.1"/>
    </source>
</evidence>
<evidence type="ECO:0000313" key="2">
    <source>
        <dbReference type="EMBL" id="KZP31107.1"/>
    </source>
</evidence>
<dbReference type="AlphaFoldDB" id="A0A166TXY2"/>
<evidence type="ECO:0000313" key="4">
    <source>
        <dbReference type="Proteomes" id="UP000076532"/>
    </source>
</evidence>
<organism evidence="2 4">
    <name type="scientific">Athelia psychrophila</name>
    <dbReference type="NCBI Taxonomy" id="1759441"/>
    <lineage>
        <taxon>Eukaryota</taxon>
        <taxon>Fungi</taxon>
        <taxon>Dikarya</taxon>
        <taxon>Basidiomycota</taxon>
        <taxon>Agaricomycotina</taxon>
        <taxon>Agaricomycetes</taxon>
        <taxon>Agaricomycetidae</taxon>
        <taxon>Atheliales</taxon>
        <taxon>Atheliaceae</taxon>
        <taxon>Athelia</taxon>
    </lineage>
</organism>
<keyword evidence="4" id="KW-1185">Reference proteome</keyword>
<dbReference type="EMBL" id="KV417729">
    <property type="protein sequence ID" value="KZP08160.1"/>
    <property type="molecule type" value="Genomic_DNA"/>
</dbReference>
<proteinExistence type="predicted"/>
<sequence length="113" mass="13124">KGFLQIFSAWLLEDDLPWTTGESPGLKRLFEYLHVRFSLPSDTTVRNTLAQIFITLHETIAVKSKISYSHDSWTTPQMVFSFSGTIGHWIDDDWKLIERLIDFRHMGDKEHAG</sequence>
<evidence type="ECO:0000313" key="3">
    <source>
        <dbReference type="EMBL" id="KZP32763.1"/>
    </source>
</evidence>
<name>A0A166TXY2_9AGAM</name>
<dbReference type="OrthoDB" id="2800877at2759"/>
<dbReference type="EMBL" id="KV417484">
    <property type="protein sequence ID" value="KZP32763.1"/>
    <property type="molecule type" value="Genomic_DNA"/>
</dbReference>
<accession>A0A166TXY2</accession>
<dbReference type="PANTHER" id="PTHR47501">
    <property type="entry name" value="TRANSPOSASE-RELATED"/>
    <property type="match status" value="1"/>
</dbReference>
<gene>
    <name evidence="2" type="ORF">FIBSPDRAFT_667122</name>
    <name evidence="3" type="ORF">FIBSPDRAFT_670922</name>
    <name evidence="1" type="ORF">FIBSPDRAFT_704355</name>
</gene>
<feature type="non-terminal residue" evidence="2">
    <location>
        <position position="113"/>
    </location>
</feature>
<protein>
    <submittedName>
        <fullName evidence="2">Uncharacterized protein</fullName>
    </submittedName>
</protein>